<dbReference type="RefSeq" id="WP_069152780.1">
    <property type="nucleotide sequence ID" value="NZ_CAJLDD010000002.1"/>
</dbReference>
<dbReference type="SUPFAM" id="SSF161098">
    <property type="entry name" value="MetI-like"/>
    <property type="match status" value="1"/>
</dbReference>
<feature type="domain" description="ABC transmembrane type-1" evidence="8">
    <location>
        <begin position="87"/>
        <end position="276"/>
    </location>
</feature>
<evidence type="ECO:0000313" key="10">
    <source>
        <dbReference type="EMBL" id="ODR47537.1"/>
    </source>
</evidence>
<dbReference type="Proteomes" id="UP000094271">
    <property type="component" value="Unassembled WGS sequence"/>
</dbReference>
<keyword evidence="2 7" id="KW-0813">Transport</keyword>
<reference evidence="9 11" key="1">
    <citation type="submission" date="2016-07" db="EMBL/GenBank/DDBJ databases">
        <title>Characterization of isolates of Eisenbergiella tayi derived from blood cultures, using whole genome sequencing.</title>
        <authorList>
            <person name="Burdz T."/>
            <person name="Wiebe D."/>
            <person name="Huynh C."/>
            <person name="Bernard K."/>
        </authorList>
    </citation>
    <scope>NUCLEOTIDE SEQUENCE [LARGE SCALE GENOMIC DNA]</scope>
    <source>
        <strain evidence="9 11">NML 110608</strain>
    </source>
</reference>
<comment type="similarity">
    <text evidence="7">Belongs to the binding-protein-dependent transport system permease family.</text>
</comment>
<feature type="transmembrane region" description="Helical" evidence="7">
    <location>
        <begin position="254"/>
        <end position="275"/>
    </location>
</feature>
<evidence type="ECO:0000259" key="8">
    <source>
        <dbReference type="PROSITE" id="PS50928"/>
    </source>
</evidence>
<name>A0A1E3UCT7_9FIRM</name>
<keyword evidence="3" id="KW-1003">Cell membrane</keyword>
<feature type="transmembrane region" description="Helical" evidence="7">
    <location>
        <begin position="136"/>
        <end position="162"/>
    </location>
</feature>
<sequence>MKKTKTEINKESMFMVTIQRLAKNKLAVAGLIIIVLMVLAAVFAPIIAPYGYEEQDLYNTLQGPSLEHLFGTDDLGRDIFSRIIYGGRNSLSIGLISVFFSALSGIALGAAAGYYGGKIDMIIMRVLDVLQAMPAILLAIAISATLGPGFTNCIIALCISQIPGFARMSRASCLNVQGMEFIEAASSINAKDFRIIFKHVLPNAISPIFVQATMSVATAILTSASLSFIGLGVQPPQAEWGAMLSAGRNYIRGYSHIVMFPGMTIVLAVLSLNMLGDGLRDALDPRLKN</sequence>
<feature type="transmembrane region" description="Helical" evidence="7">
    <location>
        <begin position="91"/>
        <end position="115"/>
    </location>
</feature>
<dbReference type="EMBL" id="MEHA01000020">
    <property type="protein sequence ID" value="ODR47537.1"/>
    <property type="molecule type" value="Genomic_DNA"/>
</dbReference>
<keyword evidence="5 7" id="KW-1133">Transmembrane helix</keyword>
<evidence type="ECO:0000256" key="4">
    <source>
        <dbReference type="ARBA" id="ARBA00022692"/>
    </source>
</evidence>
<dbReference type="PROSITE" id="PS50928">
    <property type="entry name" value="ABC_TM1"/>
    <property type="match status" value="1"/>
</dbReference>
<evidence type="ECO:0000313" key="11">
    <source>
        <dbReference type="Proteomes" id="UP000094067"/>
    </source>
</evidence>
<evidence type="ECO:0000256" key="3">
    <source>
        <dbReference type="ARBA" id="ARBA00022475"/>
    </source>
</evidence>
<dbReference type="GO" id="GO:0055085">
    <property type="term" value="P:transmembrane transport"/>
    <property type="evidence" value="ECO:0007669"/>
    <property type="project" value="InterPro"/>
</dbReference>
<evidence type="ECO:0000313" key="12">
    <source>
        <dbReference type="Proteomes" id="UP000094271"/>
    </source>
</evidence>
<reference evidence="10 12" key="2">
    <citation type="submission" date="2016-08" db="EMBL/GenBank/DDBJ databases">
        <authorList>
            <person name="Seilhamer J.J."/>
        </authorList>
    </citation>
    <scope>NUCLEOTIDE SEQUENCE [LARGE SCALE GENOMIC DNA]</scope>
    <source>
        <strain evidence="10 12">NML150140-1</strain>
    </source>
</reference>
<keyword evidence="6 7" id="KW-0472">Membrane</keyword>
<feature type="transmembrane region" description="Helical" evidence="7">
    <location>
        <begin position="26"/>
        <end position="48"/>
    </location>
</feature>
<dbReference type="GO" id="GO:0005886">
    <property type="term" value="C:plasma membrane"/>
    <property type="evidence" value="ECO:0007669"/>
    <property type="project" value="UniProtKB-SubCell"/>
</dbReference>
<dbReference type="Pfam" id="PF12911">
    <property type="entry name" value="OppC_N"/>
    <property type="match status" value="1"/>
</dbReference>
<dbReference type="PATRIC" id="fig|1432052.4.peg.3259"/>
<dbReference type="OrthoDB" id="9797852at2"/>
<evidence type="ECO:0000256" key="7">
    <source>
        <dbReference type="RuleBase" id="RU363032"/>
    </source>
</evidence>
<dbReference type="PANTHER" id="PTHR43386">
    <property type="entry name" value="OLIGOPEPTIDE TRANSPORT SYSTEM PERMEASE PROTEIN APPC"/>
    <property type="match status" value="1"/>
</dbReference>
<dbReference type="PANTHER" id="PTHR43386:SF1">
    <property type="entry name" value="D,D-DIPEPTIDE TRANSPORT SYSTEM PERMEASE PROTEIN DDPC-RELATED"/>
    <property type="match status" value="1"/>
</dbReference>
<keyword evidence="4 7" id="KW-0812">Transmembrane</keyword>
<accession>A0A1E3UCT7</accession>
<feature type="transmembrane region" description="Helical" evidence="7">
    <location>
        <begin position="208"/>
        <end position="233"/>
    </location>
</feature>
<evidence type="ECO:0000256" key="5">
    <source>
        <dbReference type="ARBA" id="ARBA00022989"/>
    </source>
</evidence>
<evidence type="ECO:0000256" key="6">
    <source>
        <dbReference type="ARBA" id="ARBA00023136"/>
    </source>
</evidence>
<dbReference type="InterPro" id="IPR025966">
    <property type="entry name" value="OppC_N"/>
</dbReference>
<dbReference type="InterPro" id="IPR050366">
    <property type="entry name" value="BP-dependent_transpt_permease"/>
</dbReference>
<dbReference type="EMBL" id="MCGH01000002">
    <property type="protein sequence ID" value="ODM07034.1"/>
    <property type="molecule type" value="Genomic_DNA"/>
</dbReference>
<gene>
    <name evidence="9" type="primary">gsiD_3</name>
    <name evidence="10" type="ORF">BEI59_22990</name>
    <name evidence="9" type="ORF">BEI61_02924</name>
</gene>
<comment type="caution">
    <text evidence="10">The sequence shown here is derived from an EMBL/GenBank/DDBJ whole genome shotgun (WGS) entry which is preliminary data.</text>
</comment>
<dbReference type="Pfam" id="PF00528">
    <property type="entry name" value="BPD_transp_1"/>
    <property type="match status" value="1"/>
</dbReference>
<organism evidence="10 12">
    <name type="scientific">Eisenbergiella tayi</name>
    <dbReference type="NCBI Taxonomy" id="1432052"/>
    <lineage>
        <taxon>Bacteria</taxon>
        <taxon>Bacillati</taxon>
        <taxon>Bacillota</taxon>
        <taxon>Clostridia</taxon>
        <taxon>Lachnospirales</taxon>
        <taxon>Lachnospiraceae</taxon>
        <taxon>Eisenbergiella</taxon>
    </lineage>
</organism>
<evidence type="ECO:0000313" key="9">
    <source>
        <dbReference type="EMBL" id="ODM07034.1"/>
    </source>
</evidence>
<dbReference type="Gene3D" id="1.10.3720.10">
    <property type="entry name" value="MetI-like"/>
    <property type="match status" value="1"/>
</dbReference>
<protein>
    <submittedName>
        <fullName evidence="9">Glutathione transport system permease protein GsiD</fullName>
    </submittedName>
    <submittedName>
        <fullName evidence="10">Peptide ABC transporter permease</fullName>
    </submittedName>
</protein>
<comment type="subcellular location">
    <subcellularLocation>
        <location evidence="1 7">Cell membrane</location>
        <topology evidence="1 7">Multi-pass membrane protein</topology>
    </subcellularLocation>
</comment>
<dbReference type="CDD" id="cd06261">
    <property type="entry name" value="TM_PBP2"/>
    <property type="match status" value="1"/>
</dbReference>
<evidence type="ECO:0000256" key="1">
    <source>
        <dbReference type="ARBA" id="ARBA00004651"/>
    </source>
</evidence>
<evidence type="ECO:0000256" key="2">
    <source>
        <dbReference type="ARBA" id="ARBA00022448"/>
    </source>
</evidence>
<proteinExistence type="inferred from homology"/>
<dbReference type="Proteomes" id="UP000094067">
    <property type="component" value="Unassembled WGS sequence"/>
</dbReference>
<dbReference type="InterPro" id="IPR000515">
    <property type="entry name" value="MetI-like"/>
</dbReference>
<dbReference type="InterPro" id="IPR035906">
    <property type="entry name" value="MetI-like_sf"/>
</dbReference>
<dbReference type="AlphaFoldDB" id="A0A1E3UCT7"/>